<feature type="domain" description="Heterokaryon incompatibility" evidence="2">
    <location>
        <begin position="304"/>
        <end position="383"/>
    </location>
</feature>
<proteinExistence type="predicted"/>
<dbReference type="Pfam" id="PF06985">
    <property type="entry name" value="HET"/>
    <property type="match status" value="2"/>
</dbReference>
<dbReference type="PANTHER" id="PTHR33112">
    <property type="entry name" value="DOMAIN PROTEIN, PUTATIVE-RELATED"/>
    <property type="match status" value="1"/>
</dbReference>
<organism evidence="3 4">
    <name type="scientific">Cladophialophora immunda</name>
    <dbReference type="NCBI Taxonomy" id="569365"/>
    <lineage>
        <taxon>Eukaryota</taxon>
        <taxon>Fungi</taxon>
        <taxon>Dikarya</taxon>
        <taxon>Ascomycota</taxon>
        <taxon>Pezizomycotina</taxon>
        <taxon>Eurotiomycetes</taxon>
        <taxon>Chaetothyriomycetidae</taxon>
        <taxon>Chaetothyriales</taxon>
        <taxon>Herpotrichiellaceae</taxon>
        <taxon>Cladophialophora</taxon>
    </lineage>
</organism>
<evidence type="ECO:0000313" key="3">
    <source>
        <dbReference type="EMBL" id="KIW29518.1"/>
    </source>
</evidence>
<dbReference type="PANTHER" id="PTHR33112:SF16">
    <property type="entry name" value="HETEROKARYON INCOMPATIBILITY DOMAIN-CONTAINING PROTEIN"/>
    <property type="match status" value="1"/>
</dbReference>
<dbReference type="InterPro" id="IPR010730">
    <property type="entry name" value="HET"/>
</dbReference>
<evidence type="ECO:0000313" key="4">
    <source>
        <dbReference type="Proteomes" id="UP000054466"/>
    </source>
</evidence>
<dbReference type="Proteomes" id="UP000054466">
    <property type="component" value="Unassembled WGS sequence"/>
</dbReference>
<dbReference type="VEuPathDB" id="FungiDB:PV07_05331"/>
<feature type="domain" description="Heterokaryon incompatibility" evidence="2">
    <location>
        <begin position="204"/>
        <end position="271"/>
    </location>
</feature>
<name>A0A0D2CEJ8_9EURO</name>
<keyword evidence="4" id="KW-1185">Reference proteome</keyword>
<dbReference type="AlphaFoldDB" id="A0A0D2CEJ8"/>
<evidence type="ECO:0000256" key="1">
    <source>
        <dbReference type="SAM" id="MobiDB-lite"/>
    </source>
</evidence>
<sequence length="757" mass="86146">MLSWWRNSSRQLQPNSQSQLRCARFVEIERAVRRARSRGERDTDFMKLHSSYAELDQCARNKCRACRVVRQALLLSQITGEDVERMERRDVPVYVRLSGGEPSDEPRPRGPSTLQVRLGVAQESSVLVNIALTININPSSLREDPFDSAIPQIKSWLQECREEHQCSHLTQSSEHPRRLIKIVSETILRLVDTSELPKNVKLKYVALSYCWGEGRSKGRTTPCNRDKRTVFFEMSALPRTIRHALRLVQALGLKYLWVDQVCIAQKIQWDKKPVPREDDDNDGGGDGYDDCEGDGCKACSSDAGEDWNAEASRMHVIYGNATLTLCACSSKSSWDGLIWPRKAWTYSVIPFFFEGQWLVNYDTSLNEVRATAPLSKRAWTLQEERLSPRLLYYCGQRVYWSCVEKQHTEIATLSAGTPNGGGTPFERPDEFKRMSAAQVFINSRFAGDRSRLHQEWNDLVEAYCPREITEATDRFPAISGMAAQYLSTYVTQDRKVLRQEYLAGLWRDTFAEDLAWSVTAATNPMEALVHIAPSWSWASLPVGSRVNTKQNFQRSNDFELLGSPDRSENPTGTEEKDQEIEDKILHACQEGAKTTRVSVRGRLRRIIYPESEKIDWSELTTARGGKNKYNLSKYISRHVHARNPASGQIVIYEPNRQPIEGQLDYGVPPLGHNNDGSSPEIHVATGVERDLYGLQVGQSTMLLLQFRLCCKRRQDTNKTDSNTGTQTWATVFRRVGICRNVRATFFEGAELVQLELE</sequence>
<dbReference type="GeneID" id="27344525"/>
<dbReference type="OrthoDB" id="3789824at2759"/>
<gene>
    <name evidence="3" type="ORF">PV07_05331</name>
</gene>
<dbReference type="HOGENOM" id="CLU_397395_0_0_1"/>
<reference evidence="3 4" key="1">
    <citation type="submission" date="2015-01" db="EMBL/GenBank/DDBJ databases">
        <title>The Genome Sequence of Cladophialophora immunda CBS83496.</title>
        <authorList>
            <consortium name="The Broad Institute Genomics Platform"/>
            <person name="Cuomo C."/>
            <person name="de Hoog S."/>
            <person name="Gorbushina A."/>
            <person name="Stielow B."/>
            <person name="Teixiera M."/>
            <person name="Abouelleil A."/>
            <person name="Chapman S.B."/>
            <person name="Priest M."/>
            <person name="Young S.K."/>
            <person name="Wortman J."/>
            <person name="Nusbaum C."/>
            <person name="Birren B."/>
        </authorList>
    </citation>
    <scope>NUCLEOTIDE SEQUENCE [LARGE SCALE GENOMIC DNA]</scope>
    <source>
        <strain evidence="3 4">CBS 83496</strain>
    </source>
</reference>
<evidence type="ECO:0000259" key="2">
    <source>
        <dbReference type="Pfam" id="PF06985"/>
    </source>
</evidence>
<dbReference type="RefSeq" id="XP_016249734.1">
    <property type="nucleotide sequence ID" value="XM_016392215.1"/>
</dbReference>
<accession>A0A0D2CEJ8</accession>
<feature type="region of interest" description="Disordered" evidence="1">
    <location>
        <begin position="556"/>
        <end position="578"/>
    </location>
</feature>
<protein>
    <recommendedName>
        <fullName evidence="2">Heterokaryon incompatibility domain-containing protein</fullName>
    </recommendedName>
</protein>
<dbReference type="EMBL" id="KN847042">
    <property type="protein sequence ID" value="KIW29518.1"/>
    <property type="molecule type" value="Genomic_DNA"/>
</dbReference>